<evidence type="ECO:0000256" key="7">
    <source>
        <dbReference type="RuleBase" id="RU363032"/>
    </source>
</evidence>
<dbReference type="Proteomes" id="UP000033640">
    <property type="component" value="Unassembled WGS sequence"/>
</dbReference>
<evidence type="ECO:0000256" key="1">
    <source>
        <dbReference type="ARBA" id="ARBA00004651"/>
    </source>
</evidence>
<feature type="transmembrane region" description="Helical" evidence="7">
    <location>
        <begin position="44"/>
        <end position="65"/>
    </location>
</feature>
<dbReference type="InterPro" id="IPR035906">
    <property type="entry name" value="MetI-like_sf"/>
</dbReference>
<keyword evidence="2 7" id="KW-0813">Transport</keyword>
<evidence type="ECO:0000256" key="4">
    <source>
        <dbReference type="ARBA" id="ARBA00022692"/>
    </source>
</evidence>
<dbReference type="GO" id="GO:0005886">
    <property type="term" value="C:plasma membrane"/>
    <property type="evidence" value="ECO:0007669"/>
    <property type="project" value="UniProtKB-SubCell"/>
</dbReference>
<dbReference type="PROSITE" id="PS50928">
    <property type="entry name" value="ABC_TM1"/>
    <property type="match status" value="1"/>
</dbReference>
<dbReference type="InterPro" id="IPR045621">
    <property type="entry name" value="BPD_transp_1_N"/>
</dbReference>
<dbReference type="PANTHER" id="PTHR43163">
    <property type="entry name" value="DIPEPTIDE TRANSPORT SYSTEM PERMEASE PROTEIN DPPB-RELATED"/>
    <property type="match status" value="1"/>
</dbReference>
<feature type="transmembrane region" description="Helical" evidence="7">
    <location>
        <begin position="170"/>
        <end position="196"/>
    </location>
</feature>
<dbReference type="OrthoDB" id="4695618at2"/>
<comment type="subcellular location">
    <subcellularLocation>
        <location evidence="1 7">Cell membrane</location>
        <topology evidence="1 7">Multi-pass membrane protein</topology>
    </subcellularLocation>
</comment>
<dbReference type="PATRIC" id="fig|82380.11.peg.942"/>
<evidence type="ECO:0000313" key="10">
    <source>
        <dbReference type="Proteomes" id="UP000033640"/>
    </source>
</evidence>
<keyword evidence="6 7" id="KW-0472">Membrane</keyword>
<feature type="transmembrane region" description="Helical" evidence="7">
    <location>
        <begin position="312"/>
        <end position="331"/>
    </location>
</feature>
<protein>
    <submittedName>
        <fullName evidence="9">Glutathione transport system permease protein GsiC</fullName>
    </submittedName>
</protein>
<dbReference type="AlphaFoldDB" id="A0A0F0LF33"/>
<evidence type="ECO:0000256" key="2">
    <source>
        <dbReference type="ARBA" id="ARBA00022448"/>
    </source>
</evidence>
<accession>A0A0F0LF33</accession>
<keyword evidence="5 7" id="KW-1133">Transmembrane helix</keyword>
<dbReference type="InterPro" id="IPR000515">
    <property type="entry name" value="MetI-like"/>
</dbReference>
<evidence type="ECO:0000256" key="6">
    <source>
        <dbReference type="ARBA" id="ARBA00023136"/>
    </source>
</evidence>
<keyword evidence="3" id="KW-1003">Cell membrane</keyword>
<dbReference type="Pfam" id="PF00528">
    <property type="entry name" value="BPD_transp_1"/>
    <property type="match status" value="1"/>
</dbReference>
<comment type="similarity">
    <text evidence="7">Belongs to the binding-protein-dependent transport system permease family.</text>
</comment>
<dbReference type="PANTHER" id="PTHR43163:SF6">
    <property type="entry name" value="DIPEPTIDE TRANSPORT SYSTEM PERMEASE PROTEIN DPPB-RELATED"/>
    <property type="match status" value="1"/>
</dbReference>
<feature type="transmembrane region" description="Helical" evidence="7">
    <location>
        <begin position="134"/>
        <end position="158"/>
    </location>
</feature>
<organism evidence="9 10">
    <name type="scientific">Microbacterium oxydans</name>
    <dbReference type="NCBI Taxonomy" id="82380"/>
    <lineage>
        <taxon>Bacteria</taxon>
        <taxon>Bacillati</taxon>
        <taxon>Actinomycetota</taxon>
        <taxon>Actinomycetes</taxon>
        <taxon>Micrococcales</taxon>
        <taxon>Microbacteriaceae</taxon>
        <taxon>Microbacterium</taxon>
    </lineage>
</organism>
<evidence type="ECO:0000313" key="9">
    <source>
        <dbReference type="EMBL" id="KJL30161.1"/>
    </source>
</evidence>
<dbReference type="Gene3D" id="1.10.3720.10">
    <property type="entry name" value="MetI-like"/>
    <property type="match status" value="1"/>
</dbReference>
<proteinExistence type="inferred from homology"/>
<reference evidence="9 10" key="1">
    <citation type="submission" date="2015-02" db="EMBL/GenBank/DDBJ databases">
        <title>Draft genome sequences of ten Microbacterium spp. with emphasis on heavy metal contaminated environments.</title>
        <authorList>
            <person name="Corretto E."/>
        </authorList>
    </citation>
    <scope>NUCLEOTIDE SEQUENCE [LARGE SCALE GENOMIC DNA]</scope>
    <source>
        <strain evidence="9 10">BEL4b</strain>
    </source>
</reference>
<comment type="caution">
    <text evidence="9">The sequence shown here is derived from an EMBL/GenBank/DDBJ whole genome shotgun (WGS) entry which is preliminary data.</text>
</comment>
<feature type="domain" description="ABC transmembrane type-1" evidence="8">
    <location>
        <begin position="130"/>
        <end position="331"/>
    </location>
</feature>
<dbReference type="Pfam" id="PF19300">
    <property type="entry name" value="BPD_transp_1_N"/>
    <property type="match status" value="1"/>
</dbReference>
<evidence type="ECO:0000256" key="3">
    <source>
        <dbReference type="ARBA" id="ARBA00022475"/>
    </source>
</evidence>
<feature type="transmembrane region" description="Helical" evidence="7">
    <location>
        <begin position="216"/>
        <end position="241"/>
    </location>
</feature>
<keyword evidence="4 7" id="KW-0812">Transmembrane</keyword>
<evidence type="ECO:0000256" key="5">
    <source>
        <dbReference type="ARBA" id="ARBA00022989"/>
    </source>
</evidence>
<dbReference type="SUPFAM" id="SSF161098">
    <property type="entry name" value="MetI-like"/>
    <property type="match status" value="1"/>
</dbReference>
<dbReference type="CDD" id="cd06261">
    <property type="entry name" value="TM_PBP2"/>
    <property type="match status" value="1"/>
</dbReference>
<feature type="transmembrane region" description="Helical" evidence="7">
    <location>
        <begin position="262"/>
        <end position="292"/>
    </location>
</feature>
<gene>
    <name evidence="9" type="primary">gsiC_6</name>
    <name evidence="9" type="ORF">RS83_00911</name>
</gene>
<dbReference type="GO" id="GO:0055085">
    <property type="term" value="P:transmembrane transport"/>
    <property type="evidence" value="ECO:0007669"/>
    <property type="project" value="InterPro"/>
</dbReference>
<sequence length="347" mass="36560">MTTTPPLATAEVADTSTAALAARVEERRLRRGLSPRTAFLFRRLGRLVISLAVVIVASFLLMYLVPGDPVRAALGNSATPQLVEATRAQLGLDRPMWEQFFRFIGGLLTGDLGTSVRLQRPVGDVIAQRFPTTLLLAVLAFIIAVIGALPAGIGAAVLARSGRRRGLTMAVSAVLGILIAVPSFLVAVGLISLFAVRLGWLPAAGWGSPEDAVLPVIALAIGPMAYLVRIVQVEMLAVLDTTYMTTARAKRLPRRLIHLRHALPNIVTASLTVGGLILAGLTAATVLIETVFSIPGLGTIMVSSVGAKDYPMVQGVVIVYALIVLGVNLVVDLTLATIDPRSSITEG</sequence>
<dbReference type="RefSeq" id="WP_082071521.1">
    <property type="nucleotide sequence ID" value="NZ_CAKKLT010000075.1"/>
</dbReference>
<evidence type="ECO:0000259" key="8">
    <source>
        <dbReference type="PROSITE" id="PS50928"/>
    </source>
</evidence>
<dbReference type="EMBL" id="JYIW01000020">
    <property type="protein sequence ID" value="KJL30161.1"/>
    <property type="molecule type" value="Genomic_DNA"/>
</dbReference>
<name>A0A0F0LF33_9MICO</name>